<dbReference type="Pfam" id="PF00692">
    <property type="entry name" value="dUTPase"/>
    <property type="match status" value="1"/>
</dbReference>
<dbReference type="EMBL" id="JACRSU010000004">
    <property type="protein sequence ID" value="MBC8541501.1"/>
    <property type="molecule type" value="Genomic_DNA"/>
</dbReference>
<dbReference type="RefSeq" id="WP_249313523.1">
    <property type="nucleotide sequence ID" value="NZ_JACRSU010000004.1"/>
</dbReference>
<dbReference type="GO" id="GO:0004170">
    <property type="term" value="F:dUTP diphosphatase activity"/>
    <property type="evidence" value="ECO:0007669"/>
    <property type="project" value="UniProtKB-EC"/>
</dbReference>
<evidence type="ECO:0000256" key="4">
    <source>
        <dbReference type="ARBA" id="ARBA00023080"/>
    </source>
</evidence>
<protein>
    <recommendedName>
        <fullName evidence="2">dUTP diphosphatase</fullName>
        <ecNumber evidence="2">3.6.1.23</ecNumber>
    </recommendedName>
</protein>
<accession>A0A926DNB5</accession>
<dbReference type="AlphaFoldDB" id="A0A926DNB5"/>
<dbReference type="PANTHER" id="PTHR11241:SF0">
    <property type="entry name" value="DEOXYURIDINE 5'-TRIPHOSPHATE NUCLEOTIDOHYDROLASE"/>
    <property type="match status" value="1"/>
</dbReference>
<dbReference type="SUPFAM" id="SSF51283">
    <property type="entry name" value="dUTPase-like"/>
    <property type="match status" value="1"/>
</dbReference>
<comment type="caution">
    <text evidence="7">The sequence shown here is derived from an EMBL/GenBank/DDBJ whole genome shotgun (WGS) entry which is preliminary data.</text>
</comment>
<sequence>MDHRQVKFTKLDSRASAPEFGTPYAAGADLRAVSDEPITIRPNETVLVHTGLAMEIPEGLVGLVYARSGLASKRGLAPANCVGVIDSDYRGEIMVALHNHSAETQTIESGERIAQLVIAPYISAEFIEAGSLSDTDRGQGGFGSTGTK</sequence>
<evidence type="ECO:0000256" key="1">
    <source>
        <dbReference type="ARBA" id="ARBA00006581"/>
    </source>
</evidence>
<evidence type="ECO:0000256" key="3">
    <source>
        <dbReference type="ARBA" id="ARBA00022801"/>
    </source>
</evidence>
<reference evidence="7" key="1">
    <citation type="submission" date="2020-08" db="EMBL/GenBank/DDBJ databases">
        <title>Genome public.</title>
        <authorList>
            <person name="Liu C."/>
            <person name="Sun Q."/>
        </authorList>
    </citation>
    <scope>NUCLEOTIDE SEQUENCE</scope>
    <source>
        <strain evidence="7">H8</strain>
    </source>
</reference>
<dbReference type="NCBIfam" id="NF001862">
    <property type="entry name" value="PRK00601.1"/>
    <property type="match status" value="1"/>
</dbReference>
<dbReference type="GO" id="GO:0000287">
    <property type="term" value="F:magnesium ion binding"/>
    <property type="evidence" value="ECO:0007669"/>
    <property type="project" value="InterPro"/>
</dbReference>
<dbReference type="EC" id="3.6.1.23" evidence="2"/>
<dbReference type="PANTHER" id="PTHR11241">
    <property type="entry name" value="DEOXYURIDINE 5'-TRIPHOSPHATE NUCLEOTIDOHYDROLASE"/>
    <property type="match status" value="1"/>
</dbReference>
<evidence type="ECO:0000256" key="5">
    <source>
        <dbReference type="ARBA" id="ARBA00047686"/>
    </source>
</evidence>
<evidence type="ECO:0000313" key="8">
    <source>
        <dbReference type="Proteomes" id="UP000611762"/>
    </source>
</evidence>
<comment type="similarity">
    <text evidence="1">Belongs to the dUTPase family.</text>
</comment>
<keyword evidence="8" id="KW-1185">Reference proteome</keyword>
<dbReference type="InterPro" id="IPR033704">
    <property type="entry name" value="dUTPase_trimeric"/>
</dbReference>
<name>A0A926DNB5_9FIRM</name>
<dbReference type="InterPro" id="IPR036157">
    <property type="entry name" value="dUTPase-like_sf"/>
</dbReference>
<evidence type="ECO:0000313" key="7">
    <source>
        <dbReference type="EMBL" id="MBC8541501.1"/>
    </source>
</evidence>
<dbReference type="CDD" id="cd07557">
    <property type="entry name" value="trimeric_dUTPase"/>
    <property type="match status" value="1"/>
</dbReference>
<dbReference type="InterPro" id="IPR008181">
    <property type="entry name" value="dUTPase"/>
</dbReference>
<feature type="domain" description="dUTPase-like" evidence="6">
    <location>
        <begin position="15"/>
        <end position="146"/>
    </location>
</feature>
<dbReference type="Proteomes" id="UP000611762">
    <property type="component" value="Unassembled WGS sequence"/>
</dbReference>
<dbReference type="InterPro" id="IPR029054">
    <property type="entry name" value="dUTPase-like"/>
</dbReference>
<organism evidence="7 8">
    <name type="scientific">Congzhengia minquanensis</name>
    <dbReference type="NCBI Taxonomy" id="2763657"/>
    <lineage>
        <taxon>Bacteria</taxon>
        <taxon>Bacillati</taxon>
        <taxon>Bacillota</taxon>
        <taxon>Clostridia</taxon>
        <taxon>Eubacteriales</taxon>
        <taxon>Oscillospiraceae</taxon>
        <taxon>Congzhengia</taxon>
    </lineage>
</organism>
<dbReference type="Gene3D" id="2.70.40.10">
    <property type="match status" value="1"/>
</dbReference>
<evidence type="ECO:0000256" key="2">
    <source>
        <dbReference type="ARBA" id="ARBA00012379"/>
    </source>
</evidence>
<dbReference type="GO" id="GO:0006226">
    <property type="term" value="P:dUMP biosynthetic process"/>
    <property type="evidence" value="ECO:0007669"/>
    <property type="project" value="InterPro"/>
</dbReference>
<dbReference type="GO" id="GO:0046081">
    <property type="term" value="P:dUTP catabolic process"/>
    <property type="evidence" value="ECO:0007669"/>
    <property type="project" value="InterPro"/>
</dbReference>
<evidence type="ECO:0000259" key="6">
    <source>
        <dbReference type="Pfam" id="PF00692"/>
    </source>
</evidence>
<proteinExistence type="inferred from homology"/>
<dbReference type="NCBIfam" id="TIGR00576">
    <property type="entry name" value="dut"/>
    <property type="match status" value="1"/>
</dbReference>
<comment type="catalytic activity">
    <reaction evidence="5">
        <text>dUTP + H2O = dUMP + diphosphate + H(+)</text>
        <dbReference type="Rhea" id="RHEA:10248"/>
        <dbReference type="ChEBI" id="CHEBI:15377"/>
        <dbReference type="ChEBI" id="CHEBI:15378"/>
        <dbReference type="ChEBI" id="CHEBI:33019"/>
        <dbReference type="ChEBI" id="CHEBI:61555"/>
        <dbReference type="ChEBI" id="CHEBI:246422"/>
        <dbReference type="EC" id="3.6.1.23"/>
    </reaction>
</comment>
<gene>
    <name evidence="7" type="primary">dut</name>
    <name evidence="7" type="ORF">H8698_10985</name>
</gene>
<keyword evidence="4" id="KW-0546">Nucleotide metabolism</keyword>
<keyword evidence="3 7" id="KW-0378">Hydrolase</keyword>